<dbReference type="Pfam" id="PF13378">
    <property type="entry name" value="MR_MLE_C"/>
    <property type="match status" value="1"/>
</dbReference>
<dbReference type="SFLD" id="SFLDS00001">
    <property type="entry name" value="Enolase"/>
    <property type="match status" value="1"/>
</dbReference>
<dbReference type="EMBL" id="VDFO01000038">
    <property type="protein sequence ID" value="MQS98173.1"/>
    <property type="molecule type" value="Genomic_DNA"/>
</dbReference>
<dbReference type="PANTHER" id="PTHR48073:SF2">
    <property type="entry name" value="O-SUCCINYLBENZOATE SYNTHASE"/>
    <property type="match status" value="1"/>
</dbReference>
<name>A0A5P0ZYK1_9LACO</name>
<dbReference type="SUPFAM" id="SSF54826">
    <property type="entry name" value="Enolase N-terminal domain-like"/>
    <property type="match status" value="1"/>
</dbReference>
<evidence type="ECO:0000313" key="5">
    <source>
        <dbReference type="Proteomes" id="UP000371423"/>
    </source>
</evidence>
<feature type="domain" description="Mandelate racemase/muconate lactonizing enzyme C-terminal" evidence="3">
    <location>
        <begin position="139"/>
        <end position="236"/>
    </location>
</feature>
<gene>
    <name evidence="4" type="ORF">FHL05_09800</name>
</gene>
<dbReference type="InterPro" id="IPR013342">
    <property type="entry name" value="Mandelate_racemase_C"/>
</dbReference>
<dbReference type="OrthoDB" id="9775391at2"/>
<dbReference type="InterPro" id="IPR029017">
    <property type="entry name" value="Enolase-like_N"/>
</dbReference>
<keyword evidence="5" id="KW-1185">Reference proteome</keyword>
<dbReference type="SMART" id="SM00922">
    <property type="entry name" value="MR_MLE"/>
    <property type="match status" value="1"/>
</dbReference>
<dbReference type="PANTHER" id="PTHR48073">
    <property type="entry name" value="O-SUCCINYLBENZOATE SYNTHASE-RELATED"/>
    <property type="match status" value="1"/>
</dbReference>
<organism evidence="4 5">
    <name type="scientific">Companilactobacillus halodurans</name>
    <dbReference type="NCBI Taxonomy" id="2584183"/>
    <lineage>
        <taxon>Bacteria</taxon>
        <taxon>Bacillati</taxon>
        <taxon>Bacillota</taxon>
        <taxon>Bacilli</taxon>
        <taxon>Lactobacillales</taxon>
        <taxon>Lactobacillaceae</taxon>
        <taxon>Companilactobacillus</taxon>
    </lineage>
</organism>
<accession>A0A5P0ZYK1</accession>
<dbReference type="GO" id="GO:0003824">
    <property type="term" value="F:catalytic activity"/>
    <property type="evidence" value="ECO:0007669"/>
    <property type="project" value="UniProtKB-ARBA"/>
</dbReference>
<keyword evidence="1" id="KW-0479">Metal-binding</keyword>
<keyword evidence="2" id="KW-0460">Magnesium</keyword>
<evidence type="ECO:0000256" key="2">
    <source>
        <dbReference type="ARBA" id="ARBA00022842"/>
    </source>
</evidence>
<dbReference type="Gene3D" id="3.30.390.10">
    <property type="entry name" value="Enolase-like, N-terminal domain"/>
    <property type="match status" value="1"/>
</dbReference>
<dbReference type="InterPro" id="IPR029065">
    <property type="entry name" value="Enolase_C-like"/>
</dbReference>
<dbReference type="Proteomes" id="UP000371423">
    <property type="component" value="Unassembled WGS sequence"/>
</dbReference>
<dbReference type="SFLD" id="SFLDG00180">
    <property type="entry name" value="muconate_cycloisomerase"/>
    <property type="match status" value="1"/>
</dbReference>
<evidence type="ECO:0000256" key="1">
    <source>
        <dbReference type="ARBA" id="ARBA00022723"/>
    </source>
</evidence>
<evidence type="ECO:0000313" key="4">
    <source>
        <dbReference type="EMBL" id="MQS98173.1"/>
    </source>
</evidence>
<evidence type="ECO:0000259" key="3">
    <source>
        <dbReference type="SMART" id="SM00922"/>
    </source>
</evidence>
<sequence>MTRIVAYQIHKMDIPLKRPFITSIRTSNNLKGILYQVELDNGAIGFGESAENIKLTGESRDEMYRFAKDFFNDTLNQPIDDTLLSLQGFLNHTAARYGMEVAILDAMAKGDGLEISDELGLTLSKRTLENDTIVSVLSFEKTVSETKRILKKGYHHIKYKVVNNPDEIDRIIQLADIIPDDVSIRIDPNQSLNYFQTMEMINALDESTLNVEFIEQPVKSINYEDMKRISRQTKIPIIADESVFNLEDAKRIIENHYGSAINIKLIKSGGPLEVIELATFAKRHDVDCLFGCTIEANISMTMSAYLSAGLSNVKYIDLDGLDYIADSPFIGGIKDDHGQIMIPKQDNGLGISLLPNEALKYISDFINNYEV</sequence>
<dbReference type="Gene3D" id="3.20.20.120">
    <property type="entry name" value="Enolase-like C-terminal domain"/>
    <property type="match status" value="1"/>
</dbReference>
<dbReference type="GO" id="GO:0046872">
    <property type="term" value="F:metal ion binding"/>
    <property type="evidence" value="ECO:0007669"/>
    <property type="project" value="UniProtKB-KW"/>
</dbReference>
<comment type="caution">
    <text evidence="4">The sequence shown here is derived from an EMBL/GenBank/DDBJ whole genome shotgun (WGS) entry which is preliminary data.</text>
</comment>
<dbReference type="SFLD" id="SFLDF00009">
    <property type="entry name" value="o-succinylbenzoate_synthase"/>
    <property type="match status" value="1"/>
</dbReference>
<reference evidence="4 5" key="1">
    <citation type="journal article" date="2019" name="Syst. Appl. Microbiol.">
        <title>Polyphasic characterization of two novel Lactobacillus spp. isolated from blown salami packages: Description of Lactobacillus halodurans sp. nov. and Lactobacillus salsicarnum sp. nov.</title>
        <authorList>
            <person name="Schuster J.A."/>
            <person name="Klingl A."/>
            <person name="Vogel R.F."/>
            <person name="Ehrmann M.A."/>
        </authorList>
    </citation>
    <scope>NUCLEOTIDE SEQUENCE [LARGE SCALE GENOMIC DNA]</scope>
    <source>
        <strain evidence="4 5">TMW 1.1920</strain>
    </source>
</reference>
<dbReference type="SUPFAM" id="SSF51604">
    <property type="entry name" value="Enolase C-terminal domain-like"/>
    <property type="match status" value="1"/>
</dbReference>
<proteinExistence type="predicted"/>
<dbReference type="AlphaFoldDB" id="A0A5P0ZYK1"/>
<protein>
    <submittedName>
        <fullName evidence="4">Mandelate racemase</fullName>
    </submittedName>
</protein>
<dbReference type="RefSeq" id="WP_153522575.1">
    <property type="nucleotide sequence ID" value="NZ_VDFO01000038.1"/>
</dbReference>
<dbReference type="InterPro" id="IPR036849">
    <property type="entry name" value="Enolase-like_C_sf"/>
</dbReference>